<dbReference type="Pfam" id="PF17766">
    <property type="entry name" value="fn3_6"/>
    <property type="match status" value="1"/>
</dbReference>
<evidence type="ECO:0000256" key="10">
    <source>
        <dbReference type="ARBA" id="ARBA00022801"/>
    </source>
</evidence>
<name>A0AAW0IX45_QUESU</name>
<feature type="domain" description="Inhibitor I9" evidence="16">
    <location>
        <begin position="564"/>
        <end position="642"/>
    </location>
</feature>
<dbReference type="EMBL" id="PKMF04000814">
    <property type="protein sequence ID" value="KAK7818736.1"/>
    <property type="molecule type" value="Genomic_DNA"/>
</dbReference>
<evidence type="ECO:0000259" key="16">
    <source>
        <dbReference type="Pfam" id="PF05922"/>
    </source>
</evidence>
<dbReference type="InterPro" id="IPR037045">
    <property type="entry name" value="S8pro/Inhibitor_I9_sf"/>
</dbReference>
<organism evidence="18 19">
    <name type="scientific">Quercus suber</name>
    <name type="common">Cork oak</name>
    <dbReference type="NCBI Taxonomy" id="58331"/>
    <lineage>
        <taxon>Eukaryota</taxon>
        <taxon>Viridiplantae</taxon>
        <taxon>Streptophyta</taxon>
        <taxon>Embryophyta</taxon>
        <taxon>Tracheophyta</taxon>
        <taxon>Spermatophyta</taxon>
        <taxon>Magnoliopsida</taxon>
        <taxon>eudicotyledons</taxon>
        <taxon>Gunneridae</taxon>
        <taxon>Pentapetalae</taxon>
        <taxon>rosids</taxon>
        <taxon>fabids</taxon>
        <taxon>Fagales</taxon>
        <taxon>Fagaceae</taxon>
        <taxon>Quercus</taxon>
    </lineage>
</organism>
<dbReference type="InterPro" id="IPR045051">
    <property type="entry name" value="SBT"/>
</dbReference>
<keyword evidence="7" id="KW-0964">Secreted</keyword>
<keyword evidence="10 14" id="KW-0378">Hydrolase</keyword>
<keyword evidence="5" id="KW-0806">Transcription termination</keyword>
<dbReference type="FunFam" id="3.50.30.30:FF:000005">
    <property type="entry name" value="subtilisin-like protease SBT1.5"/>
    <property type="match status" value="1"/>
</dbReference>
<keyword evidence="8 14" id="KW-0645">Protease</keyword>
<evidence type="ECO:0000256" key="9">
    <source>
        <dbReference type="ARBA" id="ARBA00022729"/>
    </source>
</evidence>
<feature type="domain" description="Peptidase S8/S53" evidence="15">
    <location>
        <begin position="668"/>
        <end position="1117"/>
    </location>
</feature>
<protein>
    <submittedName>
        <fullName evidence="18">Subtilisin-like protease sbt3.8</fullName>
    </submittedName>
</protein>
<proteinExistence type="inferred from homology"/>
<dbReference type="GO" id="GO:0003676">
    <property type="term" value="F:nucleic acid binding"/>
    <property type="evidence" value="ECO:0007669"/>
    <property type="project" value="InterPro"/>
</dbReference>
<dbReference type="CDD" id="cd04852">
    <property type="entry name" value="Peptidases_S8_3"/>
    <property type="match status" value="1"/>
</dbReference>
<evidence type="ECO:0000256" key="12">
    <source>
        <dbReference type="ARBA" id="ARBA00022946"/>
    </source>
</evidence>
<dbReference type="InterPro" id="IPR010259">
    <property type="entry name" value="S8pro/Inhibitor_I9"/>
</dbReference>
<dbReference type="PROSITE" id="PS51892">
    <property type="entry name" value="SUBTILASE"/>
    <property type="match status" value="1"/>
</dbReference>
<dbReference type="InterPro" id="IPR000209">
    <property type="entry name" value="Peptidase_S8/S53_dom"/>
</dbReference>
<dbReference type="FunFam" id="3.30.70.80:FF:000002">
    <property type="entry name" value="Subtilisin-like protease SBT5.3"/>
    <property type="match status" value="1"/>
</dbReference>
<dbReference type="FunFam" id="2.60.40.2310:FF:000002">
    <property type="entry name" value="p69E protein-like"/>
    <property type="match status" value="1"/>
</dbReference>
<dbReference type="Pfam" id="PF00082">
    <property type="entry name" value="Peptidase_S8"/>
    <property type="match status" value="1"/>
</dbReference>
<evidence type="ECO:0000256" key="11">
    <source>
        <dbReference type="ARBA" id="ARBA00022825"/>
    </source>
</evidence>
<dbReference type="GO" id="GO:0006353">
    <property type="term" value="P:DNA-templated transcription termination"/>
    <property type="evidence" value="ECO:0007669"/>
    <property type="project" value="UniProtKB-KW"/>
</dbReference>
<sequence length="1299" mass="143011">MVALLTLFTNPILSSPSSSSSITLLHHPPIPLTTVHFSLSSASAFHPHEGFSISKFSKASRNELKPLFPQLGLRPTKHISIQCSCINSPTNLHTDIGILFPFFRELGLEDKETELVLDKNPTLALTSLDSIRARVRSLLSLRIDSLTLSYLIIKCPSVLTAEEIDPFICFVRDELENKIEPMQLKHLLTTADPRFLVGFDKKVKLLLDRGVPSEKIGYVLNHVKLAKAVCLRPIEEIDRTITFFSPYGGIDLIVRRPEILNYNLESQLIPRIGFLLDLSGGDKDATGNVVRRLPMILSYSVEHLEGHVEFLRSFAGLNNQEIFKIFLVFPSVVSASKERKLRPRIEFLKQCGLDSNDIFKFLIKAPLFLGLSFDNLKYKLVFLVKIGYKYRTRDMAMAMGSVTRTSCENLRKVIWLFLSYGLSYSDIVSMSTKHPQILQYNHSSLEEKMEYLIEDMGREVGELLAFPAFLGYKLDERIKVRYEAKKKITGEGMSINKLLTVSTKRFSTKKKEKKLLHVVENLTCNEVRCSKSSNRTLSLVFLCLLSFLNEQHTVLTLAEAKSNVYIVYMGARQHDDPELLAETHHTMLTRVLGSIEASAEAMVYSYKHGFSGFAAKLTKAQAQAISELPTVLQVIPNLFHKLQTTRSWDYLQLSSCSTTNVLHKSKMGNGVIIGLIDTGIWPESQVFRDEGLGPIPSRWRGICESGELFNTRMTCNRKLIGARYFIKGLQAEYGQPYNSTEYQECLSPRDRLGHGTSTSSIACGSFVANVSYNGLGVGTVRGGAPLARLAMYKVCWNLYGGGVCTGADILKAFDEAIHDGVDVLSLSIAPDLPFPDLEIHNGISIGAYHAVAKGITVVCAAGNAGPSAQTIQNTSPWIITVAASTIDRSFPTPITLGNNWTTMGQAMFTGKDTGFINLVYPEVPELLSPRHCESLTPNDTWLAGNVALCFTSNSNQNAVEDAAWSVKDIGCSGLIIAINPSRSLHSCDDNFPCVQVSYEIGTQILYYIRSTRNPLVRIRPSKTHLGRPVSTNVAYFSSRGPSSISPAILKPDVAAPGVHILAAVSPHNPEIAYKFLSGTSMATPHVSGIVALLKSLHPDWSPAAIKSALVTTAWTTDPSGEPVFAEGEPMKLADPFDYGGGIVNSNRAADPGLVYDMGTADYIQYLCAMGNNNSAISQLTEHPTFCPIKQPSILDVNLPSITIPTLGNSTTLTRTVTNVGAVNSRYVAIIEPPRGITIAVKPNTLIFNSMIKTISFTVRVSSTQKVSTGYSFGSLTWTDGMHTVRSPISVRTEIVESYD</sequence>
<comment type="caution">
    <text evidence="18">The sequence shown here is derived from an EMBL/GenBank/DDBJ whole genome shotgun (WGS) entry which is preliminary data.</text>
</comment>
<comment type="similarity">
    <text evidence="4 14">Belongs to the peptidase S8 family.</text>
</comment>
<keyword evidence="6" id="KW-0052">Apoplast</keyword>
<dbReference type="InterPro" id="IPR015500">
    <property type="entry name" value="Peptidase_S8_subtilisin-rel"/>
</dbReference>
<dbReference type="GO" id="GO:0009610">
    <property type="term" value="P:response to symbiotic fungus"/>
    <property type="evidence" value="ECO:0007669"/>
    <property type="project" value="UniProtKB-ARBA"/>
</dbReference>
<accession>A0AAW0IX45</accession>
<reference evidence="18 19" key="1">
    <citation type="journal article" date="2018" name="Sci. Data">
        <title>The draft genome sequence of cork oak.</title>
        <authorList>
            <person name="Ramos A.M."/>
            <person name="Usie A."/>
            <person name="Barbosa P."/>
            <person name="Barros P.M."/>
            <person name="Capote T."/>
            <person name="Chaves I."/>
            <person name="Simoes F."/>
            <person name="Abreu I."/>
            <person name="Carrasquinho I."/>
            <person name="Faro C."/>
            <person name="Guimaraes J.B."/>
            <person name="Mendonca D."/>
            <person name="Nobrega F."/>
            <person name="Rodrigues L."/>
            <person name="Saibo N.J.M."/>
            <person name="Varela M.C."/>
            <person name="Egas C."/>
            <person name="Matos J."/>
            <person name="Miguel C.M."/>
            <person name="Oliveira M.M."/>
            <person name="Ricardo C.P."/>
            <person name="Goncalves S."/>
        </authorList>
    </citation>
    <scope>NUCLEOTIDE SEQUENCE [LARGE SCALE GENOMIC DNA]</scope>
    <source>
        <strain evidence="19">cv. HL8</strain>
    </source>
</reference>
<dbReference type="Gene3D" id="1.25.70.10">
    <property type="entry name" value="Transcription termination factor 3, mitochondrial"/>
    <property type="match status" value="2"/>
</dbReference>
<evidence type="ECO:0000256" key="4">
    <source>
        <dbReference type="ARBA" id="ARBA00011073"/>
    </source>
</evidence>
<evidence type="ECO:0000313" key="19">
    <source>
        <dbReference type="Proteomes" id="UP000237347"/>
    </source>
</evidence>
<dbReference type="InterPro" id="IPR038538">
    <property type="entry name" value="MTERF_sf"/>
</dbReference>
<evidence type="ECO:0000256" key="1">
    <source>
        <dbReference type="ARBA" id="ARBA00002076"/>
    </source>
</evidence>
<comment type="function">
    <text evidence="1">Required for arbuscular mycorrhiza (AM) development during AM symbiosis with AM fungi (e.g. Glomeromycota intraradices).</text>
</comment>
<evidence type="ECO:0000256" key="2">
    <source>
        <dbReference type="ARBA" id="ARBA00004271"/>
    </source>
</evidence>
<dbReference type="Proteomes" id="UP000237347">
    <property type="component" value="Unassembled WGS sequence"/>
</dbReference>
<evidence type="ECO:0000256" key="3">
    <source>
        <dbReference type="ARBA" id="ARBA00007692"/>
    </source>
</evidence>
<dbReference type="GO" id="GO:0048046">
    <property type="term" value="C:apoplast"/>
    <property type="evidence" value="ECO:0007669"/>
    <property type="project" value="UniProtKB-SubCell"/>
</dbReference>
<evidence type="ECO:0000256" key="6">
    <source>
        <dbReference type="ARBA" id="ARBA00022523"/>
    </source>
</evidence>
<dbReference type="Gene3D" id="2.60.40.2310">
    <property type="match status" value="1"/>
</dbReference>
<dbReference type="FunFam" id="3.40.50.200:FF:000006">
    <property type="entry name" value="Subtilisin-like protease SBT1.5"/>
    <property type="match status" value="1"/>
</dbReference>
<feature type="active site" description="Charge relay system" evidence="13 14">
    <location>
        <position position="1080"/>
    </location>
</feature>
<evidence type="ECO:0000259" key="15">
    <source>
        <dbReference type="Pfam" id="PF00082"/>
    </source>
</evidence>
<feature type="active site" description="Charge relay system" evidence="13 14">
    <location>
        <position position="677"/>
    </location>
</feature>
<dbReference type="Pfam" id="PF02536">
    <property type="entry name" value="mTERF"/>
    <property type="match status" value="2"/>
</dbReference>
<dbReference type="Pfam" id="PF05922">
    <property type="entry name" value="Inhibitor_I9"/>
    <property type="match status" value="1"/>
</dbReference>
<gene>
    <name evidence="18" type="primary">SBT3.8</name>
    <name evidence="18" type="ORF">CFP56_041095</name>
</gene>
<evidence type="ECO:0000256" key="5">
    <source>
        <dbReference type="ARBA" id="ARBA00022472"/>
    </source>
</evidence>
<keyword evidence="9" id="KW-0732">Signal</keyword>
<dbReference type="InterPro" id="IPR034197">
    <property type="entry name" value="Peptidases_S8_3"/>
</dbReference>
<dbReference type="SUPFAM" id="SSF52743">
    <property type="entry name" value="Subtilisin-like"/>
    <property type="match status" value="1"/>
</dbReference>
<dbReference type="InterPro" id="IPR036852">
    <property type="entry name" value="Peptidase_S8/S53_dom_sf"/>
</dbReference>
<dbReference type="PANTHER" id="PTHR10795">
    <property type="entry name" value="PROPROTEIN CONVERTASE SUBTILISIN/KEXIN"/>
    <property type="match status" value="1"/>
</dbReference>
<keyword evidence="5" id="KW-0804">Transcription</keyword>
<evidence type="ECO:0000256" key="8">
    <source>
        <dbReference type="ARBA" id="ARBA00022670"/>
    </source>
</evidence>
<comment type="subcellular location">
    <subcellularLocation>
        <location evidence="2">Secreted</location>
        <location evidence="2">Extracellular space</location>
        <location evidence="2">Apoplast</location>
    </subcellularLocation>
</comment>
<keyword evidence="19" id="KW-1185">Reference proteome</keyword>
<dbReference type="GO" id="GO:0004252">
    <property type="term" value="F:serine-type endopeptidase activity"/>
    <property type="evidence" value="ECO:0007669"/>
    <property type="project" value="UniProtKB-UniRule"/>
</dbReference>
<evidence type="ECO:0000259" key="17">
    <source>
        <dbReference type="Pfam" id="PF17766"/>
    </source>
</evidence>
<feature type="active site" description="Charge relay system" evidence="13 14">
    <location>
        <position position="754"/>
    </location>
</feature>
<feature type="domain" description="Subtilisin-like protease fibronectin type-III" evidence="17">
    <location>
        <begin position="1195"/>
        <end position="1290"/>
    </location>
</feature>
<keyword evidence="5" id="KW-0805">Transcription regulation</keyword>
<dbReference type="PRINTS" id="PR00723">
    <property type="entry name" value="SUBTILISIN"/>
</dbReference>
<evidence type="ECO:0000256" key="7">
    <source>
        <dbReference type="ARBA" id="ARBA00022525"/>
    </source>
</evidence>
<dbReference type="CDD" id="cd02120">
    <property type="entry name" value="PA_subtilisin_like"/>
    <property type="match status" value="1"/>
</dbReference>
<dbReference type="InterPro" id="IPR023828">
    <property type="entry name" value="Peptidase_S8_Ser-AS"/>
</dbReference>
<dbReference type="GO" id="GO:0006508">
    <property type="term" value="P:proteolysis"/>
    <property type="evidence" value="ECO:0007669"/>
    <property type="project" value="UniProtKB-KW"/>
</dbReference>
<dbReference type="GO" id="GO:0009609">
    <property type="term" value="P:response to symbiotic bacterium"/>
    <property type="evidence" value="ECO:0007669"/>
    <property type="project" value="UniProtKB-ARBA"/>
</dbReference>
<keyword evidence="12" id="KW-0809">Transit peptide</keyword>
<evidence type="ECO:0000313" key="18">
    <source>
        <dbReference type="EMBL" id="KAK7818736.1"/>
    </source>
</evidence>
<dbReference type="InterPro" id="IPR003690">
    <property type="entry name" value="MTERF"/>
</dbReference>
<dbReference type="Gene3D" id="3.50.30.30">
    <property type="match status" value="1"/>
</dbReference>
<evidence type="ECO:0000256" key="13">
    <source>
        <dbReference type="PIRSR" id="PIRSR615500-1"/>
    </source>
</evidence>
<dbReference type="InterPro" id="IPR041469">
    <property type="entry name" value="Subtilisin-like_FN3"/>
</dbReference>
<dbReference type="Gene3D" id="3.30.70.80">
    <property type="entry name" value="Peptidase S8 propeptide/proteinase inhibitor I9"/>
    <property type="match status" value="1"/>
</dbReference>
<comment type="similarity">
    <text evidence="3">Belongs to the mTERF family.</text>
</comment>
<dbReference type="Gene3D" id="3.40.50.200">
    <property type="entry name" value="Peptidase S8/S53 domain"/>
    <property type="match status" value="1"/>
</dbReference>
<dbReference type="PROSITE" id="PS00138">
    <property type="entry name" value="SUBTILASE_SER"/>
    <property type="match status" value="1"/>
</dbReference>
<evidence type="ECO:0000256" key="14">
    <source>
        <dbReference type="PROSITE-ProRule" id="PRU01240"/>
    </source>
</evidence>
<keyword evidence="11 14" id="KW-0720">Serine protease</keyword>
<dbReference type="SMART" id="SM00733">
    <property type="entry name" value="Mterf"/>
    <property type="match status" value="8"/>
</dbReference>